<sequence>MGRSRAKKKKDSERSRRRLNIFNRNKSAKIITGNFFQIHRCLAYLALQPRLQLDRSASTPGISLTLEKDIIL</sequence>
<reference evidence="1" key="1">
    <citation type="submission" date="2021-06" db="EMBL/GenBank/DDBJ databases">
        <authorList>
            <person name="Kallberg Y."/>
            <person name="Tangrot J."/>
            <person name="Rosling A."/>
        </authorList>
    </citation>
    <scope>NUCLEOTIDE SEQUENCE</scope>
    <source>
        <strain evidence="1">UK204</strain>
    </source>
</reference>
<dbReference type="Proteomes" id="UP000789570">
    <property type="component" value="Unassembled WGS sequence"/>
</dbReference>
<proteinExistence type="predicted"/>
<protein>
    <submittedName>
        <fullName evidence="1">3751_t:CDS:1</fullName>
    </submittedName>
</protein>
<dbReference type="AlphaFoldDB" id="A0A9N8ZHQ7"/>
<name>A0A9N8ZHQ7_9GLOM</name>
<gene>
    <name evidence="1" type="ORF">FCALED_LOCUS3466</name>
</gene>
<accession>A0A9N8ZHQ7</accession>
<organism evidence="1 2">
    <name type="scientific">Funneliformis caledonium</name>
    <dbReference type="NCBI Taxonomy" id="1117310"/>
    <lineage>
        <taxon>Eukaryota</taxon>
        <taxon>Fungi</taxon>
        <taxon>Fungi incertae sedis</taxon>
        <taxon>Mucoromycota</taxon>
        <taxon>Glomeromycotina</taxon>
        <taxon>Glomeromycetes</taxon>
        <taxon>Glomerales</taxon>
        <taxon>Glomeraceae</taxon>
        <taxon>Funneliformis</taxon>
    </lineage>
</organism>
<evidence type="ECO:0000313" key="2">
    <source>
        <dbReference type="Proteomes" id="UP000789570"/>
    </source>
</evidence>
<dbReference type="EMBL" id="CAJVPQ010000609">
    <property type="protein sequence ID" value="CAG8496132.1"/>
    <property type="molecule type" value="Genomic_DNA"/>
</dbReference>
<evidence type="ECO:0000313" key="1">
    <source>
        <dbReference type="EMBL" id="CAG8496132.1"/>
    </source>
</evidence>
<keyword evidence="2" id="KW-1185">Reference proteome</keyword>
<comment type="caution">
    <text evidence="1">The sequence shown here is derived from an EMBL/GenBank/DDBJ whole genome shotgun (WGS) entry which is preliminary data.</text>
</comment>